<dbReference type="Pfam" id="PF01609">
    <property type="entry name" value="DDE_Tnp_1"/>
    <property type="match status" value="1"/>
</dbReference>
<evidence type="ECO:0000259" key="3">
    <source>
        <dbReference type="Pfam" id="PF13808"/>
    </source>
</evidence>
<dbReference type="InterPro" id="IPR047647">
    <property type="entry name" value="ISAs1_transpos"/>
</dbReference>
<keyword evidence="1" id="KW-0812">Transmembrane</keyword>
<proteinExistence type="predicted"/>
<dbReference type="NCBIfam" id="NF033564">
    <property type="entry name" value="transpos_ISAs1"/>
    <property type="match status" value="1"/>
</dbReference>
<protein>
    <recommendedName>
        <fullName evidence="5">Mobile element protein</fullName>
    </recommendedName>
</protein>
<dbReference type="EMBL" id="CADCTR010003340">
    <property type="protein sequence ID" value="CAA9395390.1"/>
    <property type="molecule type" value="Genomic_DNA"/>
</dbReference>
<organism evidence="4">
    <name type="scientific">uncultured Chloroflexia bacterium</name>
    <dbReference type="NCBI Taxonomy" id="1672391"/>
    <lineage>
        <taxon>Bacteria</taxon>
        <taxon>Bacillati</taxon>
        <taxon>Chloroflexota</taxon>
        <taxon>Chloroflexia</taxon>
        <taxon>environmental samples</taxon>
    </lineage>
</organism>
<evidence type="ECO:0000256" key="1">
    <source>
        <dbReference type="SAM" id="Phobius"/>
    </source>
</evidence>
<feature type="domain" description="Transposase IS4-like" evidence="2">
    <location>
        <begin position="126"/>
        <end position="366"/>
    </location>
</feature>
<reference evidence="4" key="1">
    <citation type="submission" date="2020-02" db="EMBL/GenBank/DDBJ databases">
        <authorList>
            <person name="Meier V. D."/>
        </authorList>
    </citation>
    <scope>NUCLEOTIDE SEQUENCE</scope>
    <source>
        <strain evidence="4">AVDCRST_MAG93</strain>
    </source>
</reference>
<dbReference type="GO" id="GO:0004803">
    <property type="term" value="F:transposase activity"/>
    <property type="evidence" value="ECO:0007669"/>
    <property type="project" value="InterPro"/>
</dbReference>
<feature type="domain" description="H repeat-associated protein N-terminal" evidence="3">
    <location>
        <begin position="26"/>
        <end position="109"/>
    </location>
</feature>
<dbReference type="InterPro" id="IPR002559">
    <property type="entry name" value="Transposase_11"/>
</dbReference>
<dbReference type="GO" id="GO:0003677">
    <property type="term" value="F:DNA binding"/>
    <property type="evidence" value="ECO:0007669"/>
    <property type="project" value="InterPro"/>
</dbReference>
<sequence length="369" mass="40092">MQSTASTSVHATPSSHVSLPAPVLLHAFAQIPDPRRRQGTRYPLPAILALALAALLANHTSLLAIAEWGAAQSTAIKRALGFPSAATPHVSTLQRLFRRLDISALEATLTTCLDPNLPAERRPRASQGVAIDGKAQRGRLRHEAQRSHPVHAVSAFCHELGIVLAQIEVNHAQHQAELTVVPDLIAQVDWEGRVLTGDALYCQRNLCAQVVEAGGDYLVVVDDNQPTLKADIEQVFAPPPPLAPSHGAIVMEETGAKTVGKGHGRLEEREVRVSGEVMGYLDWPYAGVVFEVTRRWKEKGKQRSERKVGVTSLGLDVSAARVLELKRGHWGIENRLHYVKDVVLGEDRSQIHCGATPQVMAALRNTVLS</sequence>
<dbReference type="InterPro" id="IPR051698">
    <property type="entry name" value="Transposase_11-like"/>
</dbReference>
<accession>A0A6J4NS52</accession>
<dbReference type="AlphaFoldDB" id="A0A6J4NS52"/>
<keyword evidence="1" id="KW-1133">Transmembrane helix</keyword>
<dbReference type="GO" id="GO:0006313">
    <property type="term" value="P:DNA transposition"/>
    <property type="evidence" value="ECO:0007669"/>
    <property type="project" value="InterPro"/>
</dbReference>
<dbReference type="Pfam" id="PF13808">
    <property type="entry name" value="DDE_Tnp_1_assoc"/>
    <property type="match status" value="1"/>
</dbReference>
<feature type="transmembrane region" description="Helical" evidence="1">
    <location>
        <begin position="44"/>
        <end position="66"/>
    </location>
</feature>
<dbReference type="PANTHER" id="PTHR30298">
    <property type="entry name" value="H REPEAT-ASSOCIATED PREDICTED TRANSPOSASE"/>
    <property type="match status" value="1"/>
</dbReference>
<feature type="non-terminal residue" evidence="4">
    <location>
        <position position="369"/>
    </location>
</feature>
<dbReference type="PANTHER" id="PTHR30298:SF0">
    <property type="entry name" value="PROTEIN YBFL-RELATED"/>
    <property type="match status" value="1"/>
</dbReference>
<gene>
    <name evidence="4" type="ORF">AVDCRST_MAG93-9947</name>
</gene>
<keyword evidence="1" id="KW-0472">Membrane</keyword>
<evidence type="ECO:0008006" key="5">
    <source>
        <dbReference type="Google" id="ProtNLM"/>
    </source>
</evidence>
<name>A0A6J4NS52_9CHLR</name>
<evidence type="ECO:0000313" key="4">
    <source>
        <dbReference type="EMBL" id="CAA9395390.1"/>
    </source>
</evidence>
<evidence type="ECO:0000259" key="2">
    <source>
        <dbReference type="Pfam" id="PF01609"/>
    </source>
</evidence>
<dbReference type="InterPro" id="IPR032806">
    <property type="entry name" value="YbfD_N"/>
</dbReference>